<dbReference type="EMBL" id="CP024087">
    <property type="protein sequence ID" value="AYF25933.1"/>
    <property type="molecule type" value="Genomic_DNA"/>
</dbReference>
<dbReference type="Proteomes" id="UP000267804">
    <property type="component" value="Chromosome"/>
</dbReference>
<protein>
    <submittedName>
        <fullName evidence="1">Uncharacterized protein</fullName>
    </submittedName>
</protein>
<evidence type="ECO:0000313" key="1">
    <source>
        <dbReference type="EMBL" id="AYF25933.1"/>
    </source>
</evidence>
<sequence length="69" mass="7408">MIRLIESLGDRVLSLVVPKTTAAAAATACTPGWGAYCDCRSGKPYYLYCRCVNGIRRCDCTARNGIGTC</sequence>
<name>A0A386WD37_9ACTN</name>
<gene>
    <name evidence="1" type="ORF">CSH63_00335</name>
</gene>
<dbReference type="AlphaFoldDB" id="A0A386WD37"/>
<reference evidence="1 2" key="1">
    <citation type="submission" date="2017-10" db="EMBL/GenBank/DDBJ databases">
        <title>Integration of genomic and chemical information greatly accelerates assignment of the full stereostructure of myelolactone, a potent inhibitor of myeloma from a marine-derived Micromonospora.</title>
        <authorList>
            <person name="Kim M.C."/>
            <person name="Machado H."/>
            <person name="Jensen P.R."/>
            <person name="Fenical W."/>
        </authorList>
    </citation>
    <scope>NUCLEOTIDE SEQUENCE [LARGE SCALE GENOMIC DNA]</scope>
    <source>
        <strain evidence="1 2">CNY-010</strain>
    </source>
</reference>
<accession>A0A386WD37</accession>
<organism evidence="1 2">
    <name type="scientific">Micromonospora tulbaghiae</name>
    <dbReference type="NCBI Taxonomy" id="479978"/>
    <lineage>
        <taxon>Bacteria</taxon>
        <taxon>Bacillati</taxon>
        <taxon>Actinomycetota</taxon>
        <taxon>Actinomycetes</taxon>
        <taxon>Micromonosporales</taxon>
        <taxon>Micromonosporaceae</taxon>
        <taxon>Micromonospora</taxon>
    </lineage>
</organism>
<evidence type="ECO:0000313" key="2">
    <source>
        <dbReference type="Proteomes" id="UP000267804"/>
    </source>
</evidence>
<dbReference type="RefSeq" id="WP_120568514.1">
    <property type="nucleotide sequence ID" value="NZ_CP024087.1"/>
</dbReference>
<proteinExistence type="predicted"/>
<dbReference type="KEGG" id="mtua:CSH63_00335"/>